<comment type="caution">
    <text evidence="1">The sequence shown here is derived from an EMBL/GenBank/DDBJ whole genome shotgun (WGS) entry which is preliminary data.</text>
</comment>
<reference evidence="1" key="1">
    <citation type="submission" date="2022-04" db="EMBL/GenBank/DDBJ databases">
        <title>Jade perch genome.</title>
        <authorList>
            <person name="Chao B."/>
        </authorList>
    </citation>
    <scope>NUCLEOTIDE SEQUENCE</scope>
    <source>
        <strain evidence="1">CB-2022</strain>
    </source>
</reference>
<name>A0ACB8V7L5_9TELE</name>
<protein>
    <submittedName>
        <fullName evidence="1">Uncharacterized protein</fullName>
    </submittedName>
</protein>
<dbReference type="Proteomes" id="UP000831701">
    <property type="component" value="Chromosome 24"/>
</dbReference>
<sequence length="171" mass="18847">MDPADADTVRSALTAQGTKLQHQETKLNTISVGVQQLTDRQVELQMEVATQVNRLTTQLQLVVNRLEGLALPTPATPAPAQLSVSSALTFTPRFALLAWPHRRNSRESPREMRPEHYSTSNKETGRVVDYAVEFRTLVADSEVGRCGDPRRLCQWTHGGDQGSPSTDGVAR</sequence>
<dbReference type="EMBL" id="CM041554">
    <property type="protein sequence ID" value="KAI3351509.1"/>
    <property type="molecule type" value="Genomic_DNA"/>
</dbReference>
<keyword evidence="2" id="KW-1185">Reference proteome</keyword>
<evidence type="ECO:0000313" key="1">
    <source>
        <dbReference type="EMBL" id="KAI3351509.1"/>
    </source>
</evidence>
<accession>A0ACB8V7L5</accession>
<evidence type="ECO:0000313" key="2">
    <source>
        <dbReference type="Proteomes" id="UP000831701"/>
    </source>
</evidence>
<organism evidence="1 2">
    <name type="scientific">Scortum barcoo</name>
    <name type="common">barcoo grunter</name>
    <dbReference type="NCBI Taxonomy" id="214431"/>
    <lineage>
        <taxon>Eukaryota</taxon>
        <taxon>Metazoa</taxon>
        <taxon>Chordata</taxon>
        <taxon>Craniata</taxon>
        <taxon>Vertebrata</taxon>
        <taxon>Euteleostomi</taxon>
        <taxon>Actinopterygii</taxon>
        <taxon>Neopterygii</taxon>
        <taxon>Teleostei</taxon>
        <taxon>Neoteleostei</taxon>
        <taxon>Acanthomorphata</taxon>
        <taxon>Eupercaria</taxon>
        <taxon>Centrarchiformes</taxon>
        <taxon>Terapontoidei</taxon>
        <taxon>Terapontidae</taxon>
        <taxon>Scortum</taxon>
    </lineage>
</organism>
<proteinExistence type="predicted"/>
<gene>
    <name evidence="1" type="ORF">L3Q82_020353</name>
</gene>